<dbReference type="Gene3D" id="3.30.750.24">
    <property type="entry name" value="STAS domain"/>
    <property type="match status" value="1"/>
</dbReference>
<organism evidence="8 9">
    <name type="scientific">Pandoraea terrae</name>
    <dbReference type="NCBI Taxonomy" id="1537710"/>
    <lineage>
        <taxon>Bacteria</taxon>
        <taxon>Pseudomonadati</taxon>
        <taxon>Pseudomonadota</taxon>
        <taxon>Betaproteobacteria</taxon>
        <taxon>Burkholderiales</taxon>
        <taxon>Burkholderiaceae</taxon>
        <taxon>Pandoraea</taxon>
    </lineage>
</organism>
<evidence type="ECO:0000256" key="2">
    <source>
        <dbReference type="ARBA" id="ARBA00022692"/>
    </source>
</evidence>
<keyword evidence="2 6" id="KW-0812">Transmembrane</keyword>
<dbReference type="InterPro" id="IPR011547">
    <property type="entry name" value="SLC26A/SulP_dom"/>
</dbReference>
<accession>A0A5E4Z504</accession>
<feature type="transmembrane region" description="Helical" evidence="6">
    <location>
        <begin position="110"/>
        <end position="130"/>
    </location>
</feature>
<evidence type="ECO:0000256" key="5">
    <source>
        <dbReference type="SAM" id="MobiDB-lite"/>
    </source>
</evidence>
<evidence type="ECO:0000256" key="4">
    <source>
        <dbReference type="ARBA" id="ARBA00023136"/>
    </source>
</evidence>
<dbReference type="Proteomes" id="UP000414233">
    <property type="component" value="Unassembled WGS sequence"/>
</dbReference>
<dbReference type="PANTHER" id="PTHR11814">
    <property type="entry name" value="SULFATE TRANSPORTER"/>
    <property type="match status" value="1"/>
</dbReference>
<feature type="transmembrane region" description="Helical" evidence="6">
    <location>
        <begin position="361"/>
        <end position="379"/>
    </location>
</feature>
<evidence type="ECO:0000256" key="3">
    <source>
        <dbReference type="ARBA" id="ARBA00022989"/>
    </source>
</evidence>
<keyword evidence="9" id="KW-1185">Reference proteome</keyword>
<sequence>MPPVPAAPGDLSSSTARANGTPPPDTDRRWTQDIVAGCSIAGLLLPEAVAYAGIGNLPPQAGLIGLLVGLVVYGLAGTSRFAVVSATSSSAAVLAAATLSMDVAGGSLRLALAAGLVMLAGLFLLIAGLARLGGITDFIAKPVLRGFTFGLAATIILRQIAGVAGVKSGYNDLPRFAYQLLQEVGAWNLRALAVCLAAVVLLFAVKRWRRVPGAMVVIVLGIASAYVVDLPRYGIHEVGAITMPHVTLGLPDLSRVQWLRLGELAVAMVLIIYAESYGSIRSFALKHGDPTSPNRDLMALGIANLGSGALYGMPVGAGYSATSANEAAGAQSRLAGGCAAVLIALIVALLLPQLARTPEPVLAAIVIHAVSHTLTLDAFRPYWIWRRDRLLVVAACVAVLLLGVLHGLLTAIGISLALTLRKFSEPKVSQLGRLGDGHDFVDVAAHPEARTVPGILIVRPEAPIFFANAERVLAHVRQMRAEAEEGIHTVIISLEESPDVDGSTIEALRTFAADVAASGQRLLLVRLKPPVLDVLSRAASDALTRDALHDLSVDQCVRSIAANPA</sequence>
<feature type="transmembrane region" description="Helical" evidence="6">
    <location>
        <begin position="34"/>
        <end position="54"/>
    </location>
</feature>
<proteinExistence type="predicted"/>
<evidence type="ECO:0000256" key="1">
    <source>
        <dbReference type="ARBA" id="ARBA00004141"/>
    </source>
</evidence>
<dbReference type="AlphaFoldDB" id="A0A5E4Z504"/>
<dbReference type="InterPro" id="IPR036513">
    <property type="entry name" value="STAS_dom_sf"/>
</dbReference>
<dbReference type="Pfam" id="PF00916">
    <property type="entry name" value="Sulfate_transp"/>
    <property type="match status" value="1"/>
</dbReference>
<dbReference type="CDD" id="cd07042">
    <property type="entry name" value="STAS_SulP_like_sulfate_transporter"/>
    <property type="match status" value="1"/>
</dbReference>
<feature type="region of interest" description="Disordered" evidence="5">
    <location>
        <begin position="1"/>
        <end position="29"/>
    </location>
</feature>
<dbReference type="OrthoDB" id="9177189at2"/>
<feature type="transmembrane region" description="Helical" evidence="6">
    <location>
        <begin position="211"/>
        <end position="228"/>
    </location>
</feature>
<dbReference type="Pfam" id="PF01740">
    <property type="entry name" value="STAS"/>
    <property type="match status" value="1"/>
</dbReference>
<feature type="transmembrane region" description="Helical" evidence="6">
    <location>
        <begin position="391"/>
        <end position="418"/>
    </location>
</feature>
<dbReference type="InterPro" id="IPR002645">
    <property type="entry name" value="STAS_dom"/>
</dbReference>
<keyword evidence="3 6" id="KW-1133">Transmembrane helix</keyword>
<dbReference type="RefSeq" id="WP_150699641.1">
    <property type="nucleotide sequence ID" value="NZ_CABPRZ010000030.1"/>
</dbReference>
<feature type="transmembrane region" description="Helical" evidence="6">
    <location>
        <begin position="60"/>
        <end position="76"/>
    </location>
</feature>
<feature type="domain" description="STAS" evidence="7">
    <location>
        <begin position="445"/>
        <end position="538"/>
    </location>
</feature>
<dbReference type="EMBL" id="CABPRZ010000030">
    <property type="protein sequence ID" value="VVE55263.1"/>
    <property type="molecule type" value="Genomic_DNA"/>
</dbReference>
<evidence type="ECO:0000313" key="8">
    <source>
        <dbReference type="EMBL" id="VVE55263.1"/>
    </source>
</evidence>
<comment type="subcellular location">
    <subcellularLocation>
        <location evidence="1">Membrane</location>
        <topology evidence="1">Multi-pass membrane protein</topology>
    </subcellularLocation>
</comment>
<name>A0A5E4Z504_9BURK</name>
<gene>
    <name evidence="8" type="ORF">PTE30175_04890</name>
</gene>
<feature type="transmembrane region" description="Helical" evidence="6">
    <location>
        <begin position="334"/>
        <end position="355"/>
    </location>
</feature>
<feature type="transmembrane region" description="Helical" evidence="6">
    <location>
        <begin position="142"/>
        <end position="164"/>
    </location>
</feature>
<protein>
    <submittedName>
        <fullName evidence="8">Membrane protein</fullName>
    </submittedName>
</protein>
<dbReference type="GO" id="GO:0016020">
    <property type="term" value="C:membrane"/>
    <property type="evidence" value="ECO:0007669"/>
    <property type="project" value="UniProtKB-SubCell"/>
</dbReference>
<keyword evidence="4 6" id="KW-0472">Membrane</keyword>
<feature type="transmembrane region" description="Helical" evidence="6">
    <location>
        <begin position="184"/>
        <end position="204"/>
    </location>
</feature>
<reference evidence="8 9" key="1">
    <citation type="submission" date="2019-08" db="EMBL/GenBank/DDBJ databases">
        <authorList>
            <person name="Peeters C."/>
        </authorList>
    </citation>
    <scope>NUCLEOTIDE SEQUENCE [LARGE SCALE GENOMIC DNA]</scope>
    <source>
        <strain evidence="8 9">LMG 30175</strain>
    </source>
</reference>
<evidence type="ECO:0000259" key="7">
    <source>
        <dbReference type="PROSITE" id="PS50801"/>
    </source>
</evidence>
<dbReference type="PROSITE" id="PS50801">
    <property type="entry name" value="STAS"/>
    <property type="match status" value="1"/>
</dbReference>
<dbReference type="SUPFAM" id="SSF52091">
    <property type="entry name" value="SpoIIaa-like"/>
    <property type="match status" value="1"/>
</dbReference>
<dbReference type="GO" id="GO:0055085">
    <property type="term" value="P:transmembrane transport"/>
    <property type="evidence" value="ECO:0007669"/>
    <property type="project" value="InterPro"/>
</dbReference>
<evidence type="ECO:0000256" key="6">
    <source>
        <dbReference type="SAM" id="Phobius"/>
    </source>
</evidence>
<evidence type="ECO:0000313" key="9">
    <source>
        <dbReference type="Proteomes" id="UP000414233"/>
    </source>
</evidence>
<dbReference type="InterPro" id="IPR001902">
    <property type="entry name" value="SLC26A/SulP_fam"/>
</dbReference>